<dbReference type="InterPro" id="IPR013216">
    <property type="entry name" value="Methyltransf_11"/>
</dbReference>
<sequence>MKLNIGCGGRRIEGYTGVDAVERTAADIVARADSIPLEDDSVDEIMAIHLWEHFYRWECDEVIAEWSRLLKPGGVLVLELPNLRKCCENILSIRMRGGKEPDQLSYWGLYGDPRQGDQFMAHRWGWMPETLKPFLEAHGFVKVVERPTKFHPAGRDHRDFRLEARKA</sequence>
<accession>A0A679J2S9</accession>
<dbReference type="InterPro" id="IPR029063">
    <property type="entry name" value="SAM-dependent_MTases_sf"/>
</dbReference>
<evidence type="ECO:0000259" key="1">
    <source>
        <dbReference type="Pfam" id="PF08241"/>
    </source>
</evidence>
<gene>
    <name evidence="2" type="ORF">VVAX_04332</name>
</gene>
<dbReference type="RefSeq" id="WP_339091872.1">
    <property type="nucleotide sequence ID" value="NZ_LR743507.1"/>
</dbReference>
<dbReference type="EMBL" id="LR743507">
    <property type="protein sequence ID" value="CAA2107636.1"/>
    <property type="molecule type" value="Genomic_DNA"/>
</dbReference>
<organism evidence="2">
    <name type="scientific">Variovorax paradoxus</name>
    <dbReference type="NCBI Taxonomy" id="34073"/>
    <lineage>
        <taxon>Bacteria</taxon>
        <taxon>Pseudomonadati</taxon>
        <taxon>Pseudomonadota</taxon>
        <taxon>Betaproteobacteria</taxon>
        <taxon>Burkholderiales</taxon>
        <taxon>Comamonadaceae</taxon>
        <taxon>Variovorax</taxon>
    </lineage>
</organism>
<name>A0A679J2S9_VARPD</name>
<evidence type="ECO:0000313" key="2">
    <source>
        <dbReference type="EMBL" id="CAA2107636.1"/>
    </source>
</evidence>
<protein>
    <recommendedName>
        <fullName evidence="1">Methyltransferase type 11 domain-containing protein</fullName>
    </recommendedName>
</protein>
<proteinExistence type="predicted"/>
<dbReference type="SUPFAM" id="SSF53335">
    <property type="entry name" value="S-adenosyl-L-methionine-dependent methyltransferases"/>
    <property type="match status" value="1"/>
</dbReference>
<dbReference type="Pfam" id="PF08241">
    <property type="entry name" value="Methyltransf_11"/>
    <property type="match status" value="1"/>
</dbReference>
<dbReference type="AlphaFoldDB" id="A0A679J2S9"/>
<dbReference type="Gene3D" id="3.40.50.150">
    <property type="entry name" value="Vaccinia Virus protein VP39"/>
    <property type="match status" value="1"/>
</dbReference>
<feature type="domain" description="Methyltransferase type 11" evidence="1">
    <location>
        <begin position="28"/>
        <end position="78"/>
    </location>
</feature>
<dbReference type="GO" id="GO:0008757">
    <property type="term" value="F:S-adenosylmethionine-dependent methyltransferase activity"/>
    <property type="evidence" value="ECO:0007669"/>
    <property type="project" value="InterPro"/>
</dbReference>
<reference evidence="2" key="1">
    <citation type="submission" date="2019-12" db="EMBL/GenBank/DDBJ databases">
        <authorList>
            <person name="Cremers G."/>
        </authorList>
    </citation>
    <scope>NUCLEOTIDE SEQUENCE</scope>
    <source>
        <strain evidence="2">Vvax</strain>
    </source>
</reference>